<evidence type="ECO:0000256" key="3">
    <source>
        <dbReference type="ARBA" id="ARBA00022933"/>
    </source>
</evidence>
<sequence length="205" mass="23590">MVAAAAQMMSAFSVVLLTLMLWGRQTFAEDDVVIELPKSQPCHCNDTIFRFSEKLLTKDTDIRLSSFRNRNGKQKYIELNALQEELADNLAILAFPCNQFGKQEPGGSDLEVLNGIRYVRPGNNFQPQMKLFKKIDVNGDNEHPLFSYLKSCCPPTRDYFQEATKLYYTKIRVNDIRWNFEKFLVNRQGVPVMRYDASANVTWGT</sequence>
<organism evidence="7 8">
    <name type="scientific">Daphnia pulex</name>
    <name type="common">Water flea</name>
    <dbReference type="NCBI Taxonomy" id="6669"/>
    <lineage>
        <taxon>Eukaryota</taxon>
        <taxon>Metazoa</taxon>
        <taxon>Ecdysozoa</taxon>
        <taxon>Arthropoda</taxon>
        <taxon>Crustacea</taxon>
        <taxon>Branchiopoda</taxon>
        <taxon>Diplostraca</taxon>
        <taxon>Cladocera</taxon>
        <taxon>Anomopoda</taxon>
        <taxon>Daphniidae</taxon>
        <taxon>Daphnia</taxon>
    </lineage>
</organism>
<dbReference type="PROSITE" id="PS00763">
    <property type="entry name" value="GLUTATHIONE_PEROXID_2"/>
    <property type="match status" value="1"/>
</dbReference>
<dbReference type="STRING" id="6669.E9I0W4"/>
<dbReference type="HOGENOM" id="CLU_1338756_0_0_1"/>
<dbReference type="OrthoDB" id="446890at2759"/>
<evidence type="ECO:0000256" key="4">
    <source>
        <dbReference type="ARBA" id="ARBA00023002"/>
    </source>
</evidence>
<dbReference type="SUPFAM" id="SSF52833">
    <property type="entry name" value="Thioredoxin-like"/>
    <property type="match status" value="1"/>
</dbReference>
<keyword evidence="8" id="KW-1185">Reference proteome</keyword>
<evidence type="ECO:0000313" key="7">
    <source>
        <dbReference type="EMBL" id="EFX62365.1"/>
    </source>
</evidence>
<dbReference type="PRINTS" id="PR01011">
    <property type="entry name" value="GLUTPROXDASE"/>
</dbReference>
<dbReference type="Gene3D" id="3.40.30.10">
    <property type="entry name" value="Glutaredoxin"/>
    <property type="match status" value="1"/>
</dbReference>
<dbReference type="EMBL" id="GL733643">
    <property type="protein sequence ID" value="EFX62365.1"/>
    <property type="molecule type" value="Genomic_DNA"/>
</dbReference>
<dbReference type="KEGG" id="dpx:DAPPUDRAFT_270542"/>
<keyword evidence="6" id="KW-0732">Signal</keyword>
<reference evidence="7 8" key="1">
    <citation type="journal article" date="2011" name="Science">
        <title>The ecoresponsive genome of Daphnia pulex.</title>
        <authorList>
            <person name="Colbourne J.K."/>
            <person name="Pfrender M.E."/>
            <person name="Gilbert D."/>
            <person name="Thomas W.K."/>
            <person name="Tucker A."/>
            <person name="Oakley T.H."/>
            <person name="Tokishita S."/>
            <person name="Aerts A."/>
            <person name="Arnold G.J."/>
            <person name="Basu M.K."/>
            <person name="Bauer D.J."/>
            <person name="Caceres C.E."/>
            <person name="Carmel L."/>
            <person name="Casola C."/>
            <person name="Choi J.H."/>
            <person name="Detter J.C."/>
            <person name="Dong Q."/>
            <person name="Dusheyko S."/>
            <person name="Eads B.D."/>
            <person name="Frohlich T."/>
            <person name="Geiler-Samerotte K.A."/>
            <person name="Gerlach D."/>
            <person name="Hatcher P."/>
            <person name="Jogdeo S."/>
            <person name="Krijgsveld J."/>
            <person name="Kriventseva E.V."/>
            <person name="Kultz D."/>
            <person name="Laforsch C."/>
            <person name="Lindquist E."/>
            <person name="Lopez J."/>
            <person name="Manak J.R."/>
            <person name="Muller J."/>
            <person name="Pangilinan J."/>
            <person name="Patwardhan R.P."/>
            <person name="Pitluck S."/>
            <person name="Pritham E.J."/>
            <person name="Rechtsteiner A."/>
            <person name="Rho M."/>
            <person name="Rogozin I.B."/>
            <person name="Sakarya O."/>
            <person name="Salamov A."/>
            <person name="Schaack S."/>
            <person name="Shapiro H."/>
            <person name="Shiga Y."/>
            <person name="Skalitzky C."/>
            <person name="Smith Z."/>
            <person name="Souvorov A."/>
            <person name="Sung W."/>
            <person name="Tang Z."/>
            <person name="Tsuchiya D."/>
            <person name="Tu H."/>
            <person name="Vos H."/>
            <person name="Wang M."/>
            <person name="Wolf Y.I."/>
            <person name="Yamagata H."/>
            <person name="Yamada T."/>
            <person name="Ye Y."/>
            <person name="Shaw J.R."/>
            <person name="Andrews J."/>
            <person name="Crease T.J."/>
            <person name="Tang H."/>
            <person name="Lucas S.M."/>
            <person name="Robertson H.M."/>
            <person name="Bork P."/>
            <person name="Koonin E.V."/>
            <person name="Zdobnov E.M."/>
            <person name="Grigoriev I.V."/>
            <person name="Lynch M."/>
            <person name="Boore J.L."/>
        </authorList>
    </citation>
    <scope>NUCLEOTIDE SEQUENCE [LARGE SCALE GENOMIC DNA]</scope>
</reference>
<dbReference type="GO" id="GO:0004601">
    <property type="term" value="F:peroxidase activity"/>
    <property type="evidence" value="ECO:0000318"/>
    <property type="project" value="GO_Central"/>
</dbReference>
<feature type="signal peptide" evidence="6">
    <location>
        <begin position="1"/>
        <end position="28"/>
    </location>
</feature>
<dbReference type="Pfam" id="PF00255">
    <property type="entry name" value="GSHPx"/>
    <property type="match status" value="1"/>
</dbReference>
<protein>
    <recommendedName>
        <fullName evidence="5">Glutathione peroxidase</fullName>
    </recommendedName>
</protein>
<evidence type="ECO:0000313" key="8">
    <source>
        <dbReference type="Proteomes" id="UP000000305"/>
    </source>
</evidence>
<keyword evidence="2 5" id="KW-0575">Peroxidase</keyword>
<name>E9I0W4_DAPPU</name>
<keyword evidence="3" id="KW-0712">Selenocysteine</keyword>
<feature type="chain" id="PRO_5003238633" description="Glutathione peroxidase" evidence="6">
    <location>
        <begin position="29"/>
        <end position="205"/>
    </location>
</feature>
<evidence type="ECO:0000256" key="5">
    <source>
        <dbReference type="RuleBase" id="RU000499"/>
    </source>
</evidence>
<dbReference type="AlphaFoldDB" id="E9I0W4"/>
<dbReference type="PhylomeDB" id="E9I0W4"/>
<comment type="similarity">
    <text evidence="1 5">Belongs to the glutathione peroxidase family.</text>
</comment>
<dbReference type="InterPro" id="IPR000889">
    <property type="entry name" value="Glutathione_peroxidase"/>
</dbReference>
<evidence type="ECO:0000256" key="1">
    <source>
        <dbReference type="ARBA" id="ARBA00006926"/>
    </source>
</evidence>
<dbReference type="Proteomes" id="UP000000305">
    <property type="component" value="Unassembled WGS sequence"/>
</dbReference>
<dbReference type="PANTHER" id="PTHR11592:SF134">
    <property type="entry name" value="PHOSPHOLIPID HYDROPEROXIDE GLUTATHIONE PEROXIDASE"/>
    <property type="match status" value="1"/>
</dbReference>
<gene>
    <name evidence="7" type="ORF">DAPPUDRAFT_270542</name>
</gene>
<dbReference type="InParanoid" id="E9I0W4"/>
<keyword evidence="4 5" id="KW-0560">Oxidoreductase</keyword>
<dbReference type="InterPro" id="IPR036249">
    <property type="entry name" value="Thioredoxin-like_sf"/>
</dbReference>
<dbReference type="PANTHER" id="PTHR11592">
    <property type="entry name" value="GLUTATHIONE PEROXIDASE"/>
    <property type="match status" value="1"/>
</dbReference>
<accession>E9I0W4</accession>
<evidence type="ECO:0000256" key="6">
    <source>
        <dbReference type="SAM" id="SignalP"/>
    </source>
</evidence>
<dbReference type="GO" id="GO:0006979">
    <property type="term" value="P:response to oxidative stress"/>
    <property type="evidence" value="ECO:0007669"/>
    <property type="project" value="InterPro"/>
</dbReference>
<evidence type="ECO:0000256" key="2">
    <source>
        <dbReference type="ARBA" id="ARBA00022559"/>
    </source>
</evidence>
<dbReference type="eggNOG" id="KOG1651">
    <property type="taxonomic scope" value="Eukaryota"/>
</dbReference>
<proteinExistence type="inferred from homology"/>
<dbReference type="InterPro" id="IPR029760">
    <property type="entry name" value="GPX_CS"/>
</dbReference>
<dbReference type="PROSITE" id="PS51355">
    <property type="entry name" value="GLUTATHIONE_PEROXID_3"/>
    <property type="match status" value="1"/>
</dbReference>